<reference evidence="5 6" key="1">
    <citation type="journal article" date="2011" name="J. Gen. Appl. Microbiol.">
        <title>Draft genome sequencing of the enigmatic basidiomycete Mixia osmundae.</title>
        <authorList>
            <person name="Nishida H."/>
            <person name="Nagatsuka Y."/>
            <person name="Sugiyama J."/>
        </authorList>
    </citation>
    <scope>NUCLEOTIDE SEQUENCE [LARGE SCALE GENOMIC DNA]</scope>
    <source>
        <strain evidence="6">CBS 9802 / IAM 14324 / JCM 22182 / KY 12970</strain>
    </source>
</reference>
<name>G7E775_MIXOS</name>
<dbReference type="EMBL" id="BABT02000157">
    <property type="protein sequence ID" value="GAA98685.1"/>
    <property type="molecule type" value="Genomic_DNA"/>
</dbReference>
<dbReference type="PROSITE" id="PS50126">
    <property type="entry name" value="S1"/>
    <property type="match status" value="1"/>
</dbReference>
<dbReference type="InParanoid" id="G7E775"/>
<dbReference type="InterPro" id="IPR003029">
    <property type="entry name" value="S1_domain"/>
</dbReference>
<dbReference type="HOGENOM" id="CLU_067135_3_0_1"/>
<dbReference type="eggNOG" id="KOG3409">
    <property type="taxonomic scope" value="Eukaryota"/>
</dbReference>
<dbReference type="GO" id="GO:0006396">
    <property type="term" value="P:RNA processing"/>
    <property type="evidence" value="ECO:0007669"/>
    <property type="project" value="InterPro"/>
</dbReference>
<evidence type="ECO:0000259" key="4">
    <source>
        <dbReference type="PROSITE" id="PS50126"/>
    </source>
</evidence>
<dbReference type="InterPro" id="IPR039771">
    <property type="entry name" value="Csl4"/>
</dbReference>
<dbReference type="GO" id="GO:0000176">
    <property type="term" value="C:nuclear exosome (RNase complex)"/>
    <property type="evidence" value="ECO:0007669"/>
    <property type="project" value="TreeGrafter"/>
</dbReference>
<dbReference type="RefSeq" id="XP_014570572.1">
    <property type="nucleotide sequence ID" value="XM_014715086.1"/>
</dbReference>
<dbReference type="SUPFAM" id="SSF50249">
    <property type="entry name" value="Nucleic acid-binding proteins"/>
    <property type="match status" value="1"/>
</dbReference>
<feature type="domain" description="S1 motif" evidence="4">
    <location>
        <begin position="64"/>
        <end position="143"/>
    </location>
</feature>
<proteinExistence type="predicted"/>
<evidence type="ECO:0000256" key="2">
    <source>
        <dbReference type="ARBA" id="ARBA00022490"/>
    </source>
</evidence>
<dbReference type="PANTHER" id="PTHR12686">
    <property type="entry name" value="3'-5' EXORIBONUCLEASE CSL4-RELATED"/>
    <property type="match status" value="1"/>
</dbReference>
<dbReference type="SUPFAM" id="SSF110324">
    <property type="entry name" value="Ribosomal L27 protein-like"/>
    <property type="match status" value="1"/>
</dbReference>
<evidence type="ECO:0000256" key="1">
    <source>
        <dbReference type="ARBA" id="ARBA00004604"/>
    </source>
</evidence>
<dbReference type="OrthoDB" id="440760at2759"/>
<dbReference type="OMA" id="PMVPVGW"/>
<keyword evidence="3" id="KW-0271">Exosome</keyword>
<keyword evidence="2" id="KW-0963">Cytoplasm</keyword>
<dbReference type="InterPro" id="IPR012340">
    <property type="entry name" value="NA-bd_OB-fold"/>
</dbReference>
<accession>G7E775</accession>
<protein>
    <recommendedName>
        <fullName evidence="4">S1 motif domain-containing protein</fullName>
    </recommendedName>
</protein>
<dbReference type="Pfam" id="PF10447">
    <property type="entry name" value="EXOSC1"/>
    <property type="match status" value="1"/>
</dbReference>
<keyword evidence="6" id="KW-1185">Reference proteome</keyword>
<dbReference type="Proteomes" id="UP000009131">
    <property type="component" value="Unassembled WGS sequence"/>
</dbReference>
<dbReference type="InterPro" id="IPR025721">
    <property type="entry name" value="Exosome_cplx_N_dom"/>
</dbReference>
<organism evidence="5 6">
    <name type="scientific">Mixia osmundae (strain CBS 9802 / IAM 14324 / JCM 22182 / KY 12970)</name>
    <dbReference type="NCBI Taxonomy" id="764103"/>
    <lineage>
        <taxon>Eukaryota</taxon>
        <taxon>Fungi</taxon>
        <taxon>Dikarya</taxon>
        <taxon>Basidiomycota</taxon>
        <taxon>Pucciniomycotina</taxon>
        <taxon>Mixiomycetes</taxon>
        <taxon>Mixiales</taxon>
        <taxon>Mixiaceae</taxon>
        <taxon>Mixia</taxon>
    </lineage>
</organism>
<gene>
    <name evidence="5" type="primary">Mo05373</name>
    <name evidence="5" type="ORF">E5Q_05373</name>
</gene>
<dbReference type="Pfam" id="PF14382">
    <property type="entry name" value="ECR1_N"/>
    <property type="match status" value="1"/>
</dbReference>
<evidence type="ECO:0000256" key="3">
    <source>
        <dbReference type="ARBA" id="ARBA00022835"/>
    </source>
</evidence>
<reference evidence="5 6" key="2">
    <citation type="journal article" date="2012" name="Open Biol.">
        <title>Characteristics of nucleosomes and linker DNA regions on the genome of the basidiomycete Mixia osmundae revealed by mono- and dinucleosome mapping.</title>
        <authorList>
            <person name="Nishida H."/>
            <person name="Kondo S."/>
            <person name="Matsumoto T."/>
            <person name="Suzuki Y."/>
            <person name="Yoshikawa H."/>
            <person name="Taylor T.D."/>
            <person name="Sugiyama J."/>
        </authorList>
    </citation>
    <scope>NUCLEOTIDE SEQUENCE [LARGE SCALE GENOMIC DNA]</scope>
    <source>
        <strain evidence="6">CBS 9802 / IAM 14324 / JCM 22182 / KY 12970</strain>
    </source>
</reference>
<sequence>MARVSAFALPGQQLTGAPTKLQSGDGTYTRGGQVISALAGPVRHDSKTVSVGREAQATLLPEVGQIVIGTVTRIARAQATLAIQVVGSRLTVRDIQGVIRPQDVRLLAKDTLKIWHSFRPGDLVRAQVVSPGDARSYYLSTARNDLGVISASAEDTGEPLVAISWEEMQDPTTGKTELRKVAGPAAKTD</sequence>
<dbReference type="STRING" id="764103.G7E775"/>
<dbReference type="Gene3D" id="2.40.50.100">
    <property type="match status" value="1"/>
</dbReference>
<evidence type="ECO:0000313" key="6">
    <source>
        <dbReference type="Proteomes" id="UP000009131"/>
    </source>
</evidence>
<dbReference type="Gene3D" id="2.40.50.140">
    <property type="entry name" value="Nucleic acid-binding proteins"/>
    <property type="match status" value="1"/>
</dbReference>
<dbReference type="PANTHER" id="PTHR12686:SF8">
    <property type="entry name" value="EXOSOME COMPLEX COMPONENT CSL4"/>
    <property type="match status" value="1"/>
</dbReference>
<dbReference type="GO" id="GO:0005737">
    <property type="term" value="C:cytoplasm"/>
    <property type="evidence" value="ECO:0007669"/>
    <property type="project" value="TreeGrafter"/>
</dbReference>
<dbReference type="FunCoup" id="G7E775">
    <property type="interactions" value="587"/>
</dbReference>
<evidence type="ECO:0000313" key="5">
    <source>
        <dbReference type="EMBL" id="GAA98685.1"/>
    </source>
</evidence>
<dbReference type="InterPro" id="IPR019495">
    <property type="entry name" value="EXOSC1_C"/>
</dbReference>
<comment type="caution">
    <text evidence="5">The sequence shown here is derived from an EMBL/GenBank/DDBJ whole genome shotgun (WGS) entry which is preliminary data.</text>
</comment>
<dbReference type="AlphaFoldDB" id="G7E775"/>
<dbReference type="GO" id="GO:0003723">
    <property type="term" value="F:RNA binding"/>
    <property type="evidence" value="ECO:0007669"/>
    <property type="project" value="InterPro"/>
</dbReference>
<comment type="subcellular location">
    <subcellularLocation>
        <location evidence="1">Nucleus</location>
        <location evidence="1">Nucleolus</location>
    </subcellularLocation>
</comment>
<dbReference type="GO" id="GO:0005730">
    <property type="term" value="C:nucleolus"/>
    <property type="evidence" value="ECO:0007669"/>
    <property type="project" value="UniProtKB-SubCell"/>
</dbReference>